<comment type="caution">
    <text evidence="2">The sequence shown here is derived from an EMBL/GenBank/DDBJ whole genome shotgun (WGS) entry which is preliminary data.</text>
</comment>
<organism evidence="2 3">
    <name type="scientific">Microvirga arabica</name>
    <dbReference type="NCBI Taxonomy" id="1128671"/>
    <lineage>
        <taxon>Bacteria</taxon>
        <taxon>Pseudomonadati</taxon>
        <taxon>Pseudomonadota</taxon>
        <taxon>Alphaproteobacteria</taxon>
        <taxon>Hyphomicrobiales</taxon>
        <taxon>Methylobacteriaceae</taxon>
        <taxon>Microvirga</taxon>
    </lineage>
</organism>
<name>A0ABV6YBH8_9HYPH</name>
<evidence type="ECO:0000313" key="3">
    <source>
        <dbReference type="Proteomes" id="UP001593940"/>
    </source>
</evidence>
<accession>A0ABV6YBH8</accession>
<dbReference type="EMBL" id="JBHOMY010000058">
    <property type="protein sequence ID" value="MFC1458637.1"/>
    <property type="molecule type" value="Genomic_DNA"/>
</dbReference>
<evidence type="ECO:0000256" key="1">
    <source>
        <dbReference type="SAM" id="MobiDB-lite"/>
    </source>
</evidence>
<dbReference type="Proteomes" id="UP001593940">
    <property type="component" value="Unassembled WGS sequence"/>
</dbReference>
<evidence type="ECO:0000313" key="2">
    <source>
        <dbReference type="EMBL" id="MFC1458637.1"/>
    </source>
</evidence>
<feature type="region of interest" description="Disordered" evidence="1">
    <location>
        <begin position="36"/>
        <end position="56"/>
    </location>
</feature>
<gene>
    <name evidence="2" type="ORF">ACETIH_18410</name>
</gene>
<keyword evidence="3" id="KW-1185">Reference proteome</keyword>
<reference evidence="2 3" key="1">
    <citation type="submission" date="2024-09" db="EMBL/GenBank/DDBJ databases">
        <title>Nodulacao em especies de Leguminosae Basais da Amazonia e Caracterizacao dos Rizobios e Bacterias Associadas aos Nodulos.</title>
        <authorList>
            <person name="Jambeiro I.C.A."/>
            <person name="Lopes I.S."/>
            <person name="Aguiar E.R.G.R."/>
            <person name="Santos A.F.J."/>
            <person name="Dos Santos J.M.F."/>
            <person name="Gross E."/>
        </authorList>
    </citation>
    <scope>NUCLEOTIDE SEQUENCE [LARGE SCALE GENOMIC DNA]</scope>
    <source>
        <strain evidence="2 3">BRUESC1165</strain>
    </source>
</reference>
<proteinExistence type="predicted"/>
<dbReference type="RefSeq" id="WP_377030542.1">
    <property type="nucleotide sequence ID" value="NZ_JBHOMY010000058.1"/>
</dbReference>
<sequence>MDVISQAAPTYWISPPKLEARLAIHTAKKMRCRNGANEEVGLSDPSASLMGMENSM</sequence>
<protein>
    <submittedName>
        <fullName evidence="2">Uncharacterized protein</fullName>
    </submittedName>
</protein>